<dbReference type="AlphaFoldDB" id="A0A3B0RV64"/>
<dbReference type="Gene3D" id="2.60.120.480">
    <property type="entry name" value="Ureidoglycolate hydrolase"/>
    <property type="match status" value="1"/>
</dbReference>
<dbReference type="PIRSF" id="PIRSF017306">
    <property type="entry name" value="Ureidogly_hydro"/>
    <property type="match status" value="1"/>
</dbReference>
<dbReference type="GO" id="GO:0050385">
    <property type="term" value="F:ureidoglycolate lyase activity"/>
    <property type="evidence" value="ECO:0007669"/>
    <property type="project" value="UniProtKB-EC"/>
</dbReference>
<dbReference type="EC" id="4.3.2.3" evidence="5"/>
<gene>
    <name evidence="5" type="ORF">MNBD_ALPHA01-1791</name>
</gene>
<evidence type="ECO:0000256" key="2">
    <source>
        <dbReference type="ARBA" id="ARBA00022631"/>
    </source>
</evidence>
<comment type="catalytic activity">
    <reaction evidence="4">
        <text>(S)-ureidoglycolate = urea + glyoxylate</text>
        <dbReference type="Rhea" id="RHEA:11304"/>
        <dbReference type="ChEBI" id="CHEBI:16199"/>
        <dbReference type="ChEBI" id="CHEBI:36655"/>
        <dbReference type="ChEBI" id="CHEBI:57296"/>
        <dbReference type="EC" id="4.3.2.3"/>
    </reaction>
</comment>
<keyword evidence="2" id="KW-0659">Purine metabolism</keyword>
<dbReference type="Pfam" id="PF04115">
    <property type="entry name" value="Ureidogly_lyase"/>
    <property type="match status" value="1"/>
</dbReference>
<reference evidence="5" key="1">
    <citation type="submission" date="2018-06" db="EMBL/GenBank/DDBJ databases">
        <authorList>
            <person name="Zhirakovskaya E."/>
        </authorList>
    </citation>
    <scope>NUCLEOTIDE SEQUENCE</scope>
</reference>
<dbReference type="NCBIfam" id="NF009932">
    <property type="entry name" value="PRK13395.1"/>
    <property type="match status" value="1"/>
</dbReference>
<evidence type="ECO:0000256" key="3">
    <source>
        <dbReference type="ARBA" id="ARBA00023239"/>
    </source>
</evidence>
<dbReference type="InterPro" id="IPR007247">
    <property type="entry name" value="Ureidogly_lyase"/>
</dbReference>
<dbReference type="InterPro" id="IPR047233">
    <property type="entry name" value="UAH_cupin"/>
</dbReference>
<organism evidence="5">
    <name type="scientific">hydrothermal vent metagenome</name>
    <dbReference type="NCBI Taxonomy" id="652676"/>
    <lineage>
        <taxon>unclassified sequences</taxon>
        <taxon>metagenomes</taxon>
        <taxon>ecological metagenomes</taxon>
    </lineage>
</organism>
<dbReference type="CDD" id="cd20298">
    <property type="entry name" value="cupin_UAH"/>
    <property type="match status" value="1"/>
</dbReference>
<keyword evidence="3 5" id="KW-0456">Lyase</keyword>
<dbReference type="GO" id="GO:0000256">
    <property type="term" value="P:allantoin catabolic process"/>
    <property type="evidence" value="ECO:0007669"/>
    <property type="project" value="InterPro"/>
</dbReference>
<dbReference type="GO" id="GO:0006144">
    <property type="term" value="P:purine nucleobase metabolic process"/>
    <property type="evidence" value="ECO:0007669"/>
    <property type="project" value="UniProtKB-KW"/>
</dbReference>
<proteinExistence type="predicted"/>
<dbReference type="GO" id="GO:0004848">
    <property type="term" value="F:ureidoglycolate hydrolase activity"/>
    <property type="evidence" value="ECO:0007669"/>
    <property type="project" value="InterPro"/>
</dbReference>
<evidence type="ECO:0000256" key="4">
    <source>
        <dbReference type="ARBA" id="ARBA00047684"/>
    </source>
</evidence>
<evidence type="ECO:0000313" key="5">
    <source>
        <dbReference type="EMBL" id="VAV97360.1"/>
    </source>
</evidence>
<evidence type="ECO:0000256" key="1">
    <source>
        <dbReference type="ARBA" id="ARBA00011738"/>
    </source>
</evidence>
<accession>A0A3B0RV64</accession>
<dbReference type="PANTHER" id="PTHR21221:SF1">
    <property type="entry name" value="UREIDOGLYCOLATE LYASE"/>
    <property type="match status" value="1"/>
</dbReference>
<dbReference type="InterPro" id="IPR024060">
    <property type="entry name" value="Ureidoglycolate_lyase_dom_sf"/>
</dbReference>
<dbReference type="EMBL" id="UOEJ01000087">
    <property type="protein sequence ID" value="VAV97360.1"/>
    <property type="molecule type" value="Genomic_DNA"/>
</dbReference>
<dbReference type="PANTHER" id="PTHR21221">
    <property type="entry name" value="UREIDOGLYCOLATE HYDROLASE"/>
    <property type="match status" value="1"/>
</dbReference>
<dbReference type="InterPro" id="IPR011051">
    <property type="entry name" value="RmlC_Cupin_sf"/>
</dbReference>
<dbReference type="SUPFAM" id="SSF51182">
    <property type="entry name" value="RmlC-like cupins"/>
    <property type="match status" value="1"/>
</dbReference>
<protein>
    <submittedName>
        <fullName evidence="5">Ureidoglycolate lyase</fullName>
        <ecNumber evidence="5">4.3.2.3</ecNumber>
    </submittedName>
</protein>
<name>A0A3B0RV64_9ZZZZ</name>
<sequence>MKILRAAPLTATAFAPFGDLVAATPDQSQRLINEGHTTRFHDLANIQAAQDGGRLTVNIFRTTARDMPLTLHQMERHPKSSQLFMPLGPAAYLVVVAPAGDFDGAGMRAFIAAAGQGVNYHAGVWHHYSLALPGLKSQQSDFLVVDYAGLGDNCDIMELPEPVRVTV</sequence>
<comment type="subunit">
    <text evidence="1">Homodimer.</text>
</comment>